<dbReference type="SUPFAM" id="SSF53335">
    <property type="entry name" value="S-adenosyl-L-methionine-dependent methyltransferases"/>
    <property type="match status" value="1"/>
</dbReference>
<evidence type="ECO:0000313" key="6">
    <source>
        <dbReference type="EMBL" id="ECX7269148.1"/>
    </source>
</evidence>
<dbReference type="InterPro" id="IPR001525">
    <property type="entry name" value="C5_MeTfrase"/>
</dbReference>
<dbReference type="GO" id="GO:0003886">
    <property type="term" value="F:DNA (cytosine-5-)-methyltransferase activity"/>
    <property type="evidence" value="ECO:0007669"/>
    <property type="project" value="UniProtKB-EC"/>
</dbReference>
<dbReference type="EMBL" id="AALATL010000009">
    <property type="protein sequence ID" value="ECX7269148.1"/>
    <property type="molecule type" value="Genomic_DNA"/>
</dbReference>
<sequence>MVRGAYYNEIDPNAAQWLRNLIAAGHITPGEVDERSIEDVAPDDLRGFTQCHFFAGIGVWSYALRLAGWPDNKQVWTGSCPCQPFSSAGKGAGFDDERHLWPALFHLISERRPELVFGEQVAGVNAWFDLVQTDVEAVDYAFGLVPFPAAGVGAPHIRDRAYWVADASGERSQRWRKRLNSIEEDVWRSSTVRQPLAQLPEGLCPPGGMVHPNLQHQSTTGNKTRTGNLSRAIPISGLAESSGEQYQNCLSGRRESDSAPAGRTATEFAGLCLPERVADGDDDRQQSSSGQGSRGQAYRTGNDSRRRSENLRPNTIYGSWDDADWLLCRDGRWRPVESGTFPLAHGITARVGRLRAYGNAIVAPAAATFIRSFMECAGYDLI</sequence>
<dbReference type="InterPro" id="IPR029063">
    <property type="entry name" value="SAM-dependent_MTases_sf"/>
</dbReference>
<dbReference type="Gene3D" id="3.40.50.150">
    <property type="entry name" value="Vaccinia Virus protein VP39"/>
    <property type="match status" value="1"/>
</dbReference>
<evidence type="ECO:0000256" key="4">
    <source>
        <dbReference type="ARBA" id="ARBA00047422"/>
    </source>
</evidence>
<keyword evidence="2 6" id="KW-0808">Transferase</keyword>
<evidence type="ECO:0000256" key="2">
    <source>
        <dbReference type="ARBA" id="ARBA00022679"/>
    </source>
</evidence>
<name>A0A619MJC3_SALER</name>
<gene>
    <name evidence="6" type="ORF">CE804_19675</name>
</gene>
<evidence type="ECO:0000256" key="3">
    <source>
        <dbReference type="ARBA" id="ARBA00022747"/>
    </source>
</evidence>
<feature type="compositionally biased region" description="Low complexity" evidence="5">
    <location>
        <begin position="286"/>
        <end position="296"/>
    </location>
</feature>
<reference evidence="6" key="1">
    <citation type="submission" date="2018-07" db="EMBL/GenBank/DDBJ databases">
        <authorList>
            <consortium name="PulseNet: The National Subtyping Network for Foodborne Disease Surveillance"/>
            <person name="Tarr C.L."/>
            <person name="Trees E."/>
            <person name="Katz L.S."/>
            <person name="Carleton-Romer H.A."/>
            <person name="Stroika S."/>
            <person name="Kucerova Z."/>
            <person name="Roache K.F."/>
            <person name="Sabol A.L."/>
            <person name="Besser J."/>
            <person name="Gerner-Smidt P."/>
        </authorList>
    </citation>
    <scope>NUCLEOTIDE SEQUENCE</scope>
    <source>
        <strain evidence="6">PNUSAS016687</strain>
    </source>
</reference>
<accession>A0A619MJC3</accession>
<comment type="caution">
    <text evidence="6">The sequence shown here is derived from an EMBL/GenBank/DDBJ whole genome shotgun (WGS) entry which is preliminary data.</text>
</comment>
<dbReference type="AlphaFoldDB" id="A0A619MJC3"/>
<proteinExistence type="predicted"/>
<dbReference type="GO" id="GO:0032259">
    <property type="term" value="P:methylation"/>
    <property type="evidence" value="ECO:0007669"/>
    <property type="project" value="UniProtKB-KW"/>
</dbReference>
<comment type="catalytic activity">
    <reaction evidence="4">
        <text>a 2'-deoxycytidine in DNA + S-adenosyl-L-methionine = a 5-methyl-2'-deoxycytidine in DNA + S-adenosyl-L-homocysteine + H(+)</text>
        <dbReference type="Rhea" id="RHEA:13681"/>
        <dbReference type="Rhea" id="RHEA-COMP:11369"/>
        <dbReference type="Rhea" id="RHEA-COMP:11370"/>
        <dbReference type="ChEBI" id="CHEBI:15378"/>
        <dbReference type="ChEBI" id="CHEBI:57856"/>
        <dbReference type="ChEBI" id="CHEBI:59789"/>
        <dbReference type="ChEBI" id="CHEBI:85452"/>
        <dbReference type="ChEBI" id="CHEBI:85454"/>
        <dbReference type="EC" id="2.1.1.37"/>
    </reaction>
</comment>
<dbReference type="Pfam" id="PF00145">
    <property type="entry name" value="DNA_methylase"/>
    <property type="match status" value="1"/>
</dbReference>
<evidence type="ECO:0000256" key="5">
    <source>
        <dbReference type="SAM" id="MobiDB-lite"/>
    </source>
</evidence>
<keyword evidence="3" id="KW-0680">Restriction system</keyword>
<feature type="region of interest" description="Disordered" evidence="5">
    <location>
        <begin position="277"/>
        <end position="313"/>
    </location>
</feature>
<organism evidence="6">
    <name type="scientific">Salmonella enterica</name>
    <name type="common">Salmonella choleraesuis</name>
    <dbReference type="NCBI Taxonomy" id="28901"/>
    <lineage>
        <taxon>Bacteria</taxon>
        <taxon>Pseudomonadati</taxon>
        <taxon>Pseudomonadota</taxon>
        <taxon>Gammaproteobacteria</taxon>
        <taxon>Enterobacterales</taxon>
        <taxon>Enterobacteriaceae</taxon>
        <taxon>Salmonella</taxon>
    </lineage>
</organism>
<keyword evidence="1 6" id="KW-0489">Methyltransferase</keyword>
<protein>
    <submittedName>
        <fullName evidence="6">DNA cytosine methyltransferase</fullName>
    </submittedName>
</protein>
<evidence type="ECO:0000256" key="1">
    <source>
        <dbReference type="ARBA" id="ARBA00022603"/>
    </source>
</evidence>
<dbReference type="GO" id="GO:0009307">
    <property type="term" value="P:DNA restriction-modification system"/>
    <property type="evidence" value="ECO:0007669"/>
    <property type="project" value="UniProtKB-KW"/>
</dbReference>